<name>A0A1S1LTX7_MYCCH</name>
<evidence type="ECO:0000313" key="2">
    <source>
        <dbReference type="EMBL" id="OHU75809.1"/>
    </source>
</evidence>
<feature type="region of interest" description="Disordered" evidence="1">
    <location>
        <begin position="20"/>
        <end position="39"/>
    </location>
</feature>
<sequence length="186" mass="20606">MSKKKDLDAFLEEEGNAIEADADAPITDATKVTRGHPKTRTLQVRLSPEEYEGLEKIADERGLSVSTVAREHLQKLLLASTSSPAAERLIAEFGHYVHGLDKGRRLKADVVFTAGPRVSVPSEAPTLDDVEAIGRRMNEALNEALRATRYEDARRYVEQTMDTVRAMREIDPLTQGPSVREQPEGP</sequence>
<gene>
    <name evidence="2" type="ORF">BKG84_26560</name>
</gene>
<comment type="caution">
    <text evidence="2">The sequence shown here is derived from an EMBL/GenBank/DDBJ whole genome shotgun (WGS) entry which is preliminary data.</text>
</comment>
<dbReference type="AlphaFoldDB" id="A0A1S1LTX7"/>
<proteinExistence type="predicted"/>
<protein>
    <submittedName>
        <fullName evidence="2">Uncharacterized protein</fullName>
    </submittedName>
</protein>
<dbReference type="EMBL" id="MLIS01000105">
    <property type="protein sequence ID" value="OHU75809.1"/>
    <property type="molecule type" value="Genomic_DNA"/>
</dbReference>
<dbReference type="Proteomes" id="UP000179441">
    <property type="component" value="Unassembled WGS sequence"/>
</dbReference>
<keyword evidence="3" id="KW-1185">Reference proteome</keyword>
<evidence type="ECO:0000256" key="1">
    <source>
        <dbReference type="SAM" id="MobiDB-lite"/>
    </source>
</evidence>
<evidence type="ECO:0000313" key="3">
    <source>
        <dbReference type="Proteomes" id="UP000179441"/>
    </source>
</evidence>
<dbReference type="RefSeq" id="WP_070917505.1">
    <property type="nucleotide sequence ID" value="NZ_JAAOOS010000001.1"/>
</dbReference>
<organism evidence="2 3">
    <name type="scientific">Mycobacteroides chelonae</name>
    <name type="common">Mycobacterium chelonae</name>
    <dbReference type="NCBI Taxonomy" id="1774"/>
    <lineage>
        <taxon>Bacteria</taxon>
        <taxon>Bacillati</taxon>
        <taxon>Actinomycetota</taxon>
        <taxon>Actinomycetes</taxon>
        <taxon>Mycobacteriales</taxon>
        <taxon>Mycobacteriaceae</taxon>
        <taxon>Mycobacteroides</taxon>
    </lineage>
</organism>
<accession>A0A1S1LTX7</accession>
<reference evidence="2 3" key="1">
    <citation type="submission" date="2016-10" db="EMBL/GenBank/DDBJ databases">
        <title>Evaluation of Human, Veterinary and Environmental Mycobacterium chelonae Isolates by Core Genome Phylogenomic Analysis, Targeted Gene Comparison, and Anti-microbial Susceptibility Patterns: A Tale of Mistaken Identities.</title>
        <authorList>
            <person name="Fogelson S.B."/>
            <person name="Camus A.C."/>
            <person name="Lorenz W."/>
            <person name="Vasireddy R."/>
            <person name="Vasireddy S."/>
            <person name="Smith T."/>
            <person name="Brown-Elliott B.A."/>
            <person name="Wallace R.J.Jr."/>
            <person name="Hasan N.A."/>
            <person name="Reischl U."/>
            <person name="Sanchez S."/>
        </authorList>
    </citation>
    <scope>NUCLEOTIDE SEQUENCE [LARGE SCALE GENOMIC DNA]</scope>
    <source>
        <strain evidence="2 3">15518</strain>
    </source>
</reference>